<evidence type="ECO:0000313" key="3">
    <source>
        <dbReference type="Proteomes" id="UP001605036"/>
    </source>
</evidence>
<name>A0ABD1YCI4_9MARC</name>
<comment type="caution">
    <text evidence="2">The sequence shown here is derived from an EMBL/GenBank/DDBJ whole genome shotgun (WGS) entry which is preliminary data.</text>
</comment>
<dbReference type="Proteomes" id="UP001605036">
    <property type="component" value="Unassembled WGS sequence"/>
</dbReference>
<accession>A0ABD1YCI4</accession>
<organism evidence="2 3">
    <name type="scientific">Riccia fluitans</name>
    <dbReference type="NCBI Taxonomy" id="41844"/>
    <lineage>
        <taxon>Eukaryota</taxon>
        <taxon>Viridiplantae</taxon>
        <taxon>Streptophyta</taxon>
        <taxon>Embryophyta</taxon>
        <taxon>Marchantiophyta</taxon>
        <taxon>Marchantiopsida</taxon>
        <taxon>Marchantiidae</taxon>
        <taxon>Marchantiales</taxon>
        <taxon>Ricciaceae</taxon>
        <taxon>Riccia</taxon>
    </lineage>
</organism>
<feature type="region of interest" description="Disordered" evidence="1">
    <location>
        <begin position="63"/>
        <end position="114"/>
    </location>
</feature>
<gene>
    <name evidence="2" type="ORF">R1flu_008746</name>
</gene>
<evidence type="ECO:0000256" key="1">
    <source>
        <dbReference type="SAM" id="MobiDB-lite"/>
    </source>
</evidence>
<dbReference type="EMBL" id="JBHFFA010000005">
    <property type="protein sequence ID" value="KAL2624501.1"/>
    <property type="molecule type" value="Genomic_DNA"/>
</dbReference>
<keyword evidence="3" id="KW-1185">Reference proteome</keyword>
<dbReference type="AlphaFoldDB" id="A0ABD1YCI4"/>
<evidence type="ECO:0000313" key="2">
    <source>
        <dbReference type="EMBL" id="KAL2624501.1"/>
    </source>
</evidence>
<feature type="compositionally biased region" description="Low complexity" evidence="1">
    <location>
        <begin position="88"/>
        <end position="114"/>
    </location>
</feature>
<protein>
    <submittedName>
        <fullName evidence="2">Uncharacterized protein</fullName>
    </submittedName>
</protein>
<sequence>MRDMEPLVACSCSYEGLSLETGKPGLTARHVGAATLEKSSRFGHHQLSKTSCTNWRHLGPRSFHSSLRTSAGSPSSPEDLSDGRLFTTSLSSSVLGGSASRSLSASETLLSMRP</sequence>
<reference evidence="2 3" key="1">
    <citation type="submission" date="2024-09" db="EMBL/GenBank/DDBJ databases">
        <title>Chromosome-scale assembly of Riccia fluitans.</title>
        <authorList>
            <person name="Paukszto L."/>
            <person name="Sawicki J."/>
            <person name="Karawczyk K."/>
            <person name="Piernik-Szablinska J."/>
            <person name="Szczecinska M."/>
            <person name="Mazdziarz M."/>
        </authorList>
    </citation>
    <scope>NUCLEOTIDE SEQUENCE [LARGE SCALE GENOMIC DNA]</scope>
    <source>
        <strain evidence="2">Rf_01</strain>
        <tissue evidence="2">Aerial parts of the thallus</tissue>
    </source>
</reference>
<feature type="compositionally biased region" description="Polar residues" evidence="1">
    <location>
        <begin position="63"/>
        <end position="78"/>
    </location>
</feature>
<proteinExistence type="predicted"/>